<reference evidence="6 7" key="1">
    <citation type="submission" date="2022-06" db="EMBL/GenBank/DDBJ databases">
        <title>Draft genome sequence of type strain Streptomyces rubrisoli DSM 42083.</title>
        <authorList>
            <person name="Duangmal K."/>
            <person name="Klaysubun C."/>
        </authorList>
    </citation>
    <scope>NUCLEOTIDE SEQUENCE [LARGE SCALE GENOMIC DNA]</scope>
    <source>
        <strain evidence="6 7">DSM 42083</strain>
    </source>
</reference>
<evidence type="ECO:0000256" key="4">
    <source>
        <dbReference type="PROSITE-ProRule" id="PRU00335"/>
    </source>
</evidence>
<dbReference type="SUPFAM" id="SSF46689">
    <property type="entry name" value="Homeodomain-like"/>
    <property type="match status" value="1"/>
</dbReference>
<dbReference type="PANTHER" id="PTHR30055">
    <property type="entry name" value="HTH-TYPE TRANSCRIPTIONAL REGULATOR RUTR"/>
    <property type="match status" value="1"/>
</dbReference>
<protein>
    <submittedName>
        <fullName evidence="6">TetR family transcriptional regulator</fullName>
    </submittedName>
</protein>
<evidence type="ECO:0000256" key="1">
    <source>
        <dbReference type="ARBA" id="ARBA00023015"/>
    </source>
</evidence>
<feature type="DNA-binding region" description="H-T-H motif" evidence="4">
    <location>
        <begin position="43"/>
        <end position="62"/>
    </location>
</feature>
<dbReference type="InterPro" id="IPR050109">
    <property type="entry name" value="HTH-type_TetR-like_transc_reg"/>
</dbReference>
<dbReference type="RefSeq" id="WP_255928487.1">
    <property type="nucleotide sequence ID" value="NZ_JANFNH010000015.1"/>
</dbReference>
<dbReference type="EMBL" id="JANFNH010000015">
    <property type="protein sequence ID" value="MCQ4043408.1"/>
    <property type="molecule type" value="Genomic_DNA"/>
</dbReference>
<dbReference type="Pfam" id="PF00440">
    <property type="entry name" value="TetR_N"/>
    <property type="match status" value="1"/>
</dbReference>
<dbReference type="PROSITE" id="PS50977">
    <property type="entry name" value="HTH_TETR_2"/>
    <property type="match status" value="1"/>
</dbReference>
<dbReference type="PRINTS" id="PR00455">
    <property type="entry name" value="HTHTETR"/>
</dbReference>
<feature type="domain" description="HTH tetR-type" evidence="5">
    <location>
        <begin position="20"/>
        <end position="80"/>
    </location>
</feature>
<evidence type="ECO:0000256" key="2">
    <source>
        <dbReference type="ARBA" id="ARBA00023125"/>
    </source>
</evidence>
<evidence type="ECO:0000313" key="7">
    <source>
        <dbReference type="Proteomes" id="UP001206206"/>
    </source>
</evidence>
<proteinExistence type="predicted"/>
<name>A0ABT1PGR5_9ACTN</name>
<keyword evidence="2 4" id="KW-0238">DNA-binding</keyword>
<keyword evidence="1" id="KW-0805">Transcription regulation</keyword>
<dbReference type="InterPro" id="IPR009057">
    <property type="entry name" value="Homeodomain-like_sf"/>
</dbReference>
<sequence>MAPATTPAAAQLSLRERKKIKTRQAIRQAAYRLFEEQGYDATTVEQIAAAAEVSPSTFFRYFPTKEDVVLTDEYDPLMETALLDRPADEPIVESLRHSTIALLRQMFAEGGRDREEILHRIRLSREVPAIRARMSENISDTCQTMATALAKQRGRDPKDLEIRVMVGAVVGAWQEALMHWIDSGSQEDLPSLLDTTLTILAEGFAQPGR</sequence>
<dbReference type="InterPro" id="IPR001647">
    <property type="entry name" value="HTH_TetR"/>
</dbReference>
<dbReference type="Pfam" id="PF17754">
    <property type="entry name" value="TetR_C_14"/>
    <property type="match status" value="1"/>
</dbReference>
<gene>
    <name evidence="6" type="ORF">NON19_15580</name>
</gene>
<evidence type="ECO:0000259" key="5">
    <source>
        <dbReference type="PROSITE" id="PS50977"/>
    </source>
</evidence>
<keyword evidence="3" id="KW-0804">Transcription</keyword>
<dbReference type="Gene3D" id="1.10.10.60">
    <property type="entry name" value="Homeodomain-like"/>
    <property type="match status" value="1"/>
</dbReference>
<accession>A0ABT1PGR5</accession>
<dbReference type="Gene3D" id="1.10.357.10">
    <property type="entry name" value="Tetracycline Repressor, domain 2"/>
    <property type="match status" value="1"/>
</dbReference>
<evidence type="ECO:0000313" key="6">
    <source>
        <dbReference type="EMBL" id="MCQ4043408.1"/>
    </source>
</evidence>
<comment type="caution">
    <text evidence="6">The sequence shown here is derived from an EMBL/GenBank/DDBJ whole genome shotgun (WGS) entry which is preliminary data.</text>
</comment>
<dbReference type="InterPro" id="IPR041347">
    <property type="entry name" value="MftR_C"/>
</dbReference>
<dbReference type="Proteomes" id="UP001206206">
    <property type="component" value="Unassembled WGS sequence"/>
</dbReference>
<organism evidence="6 7">
    <name type="scientific">Streptantibioticus rubrisoli</name>
    <dbReference type="NCBI Taxonomy" id="1387313"/>
    <lineage>
        <taxon>Bacteria</taxon>
        <taxon>Bacillati</taxon>
        <taxon>Actinomycetota</taxon>
        <taxon>Actinomycetes</taxon>
        <taxon>Kitasatosporales</taxon>
        <taxon>Streptomycetaceae</taxon>
        <taxon>Streptantibioticus</taxon>
    </lineage>
</organism>
<dbReference type="SUPFAM" id="SSF48498">
    <property type="entry name" value="Tetracyclin repressor-like, C-terminal domain"/>
    <property type="match status" value="1"/>
</dbReference>
<evidence type="ECO:0000256" key="3">
    <source>
        <dbReference type="ARBA" id="ARBA00023163"/>
    </source>
</evidence>
<dbReference type="InterPro" id="IPR036271">
    <property type="entry name" value="Tet_transcr_reg_TetR-rel_C_sf"/>
</dbReference>
<dbReference type="PANTHER" id="PTHR30055:SF234">
    <property type="entry name" value="HTH-TYPE TRANSCRIPTIONAL REGULATOR BETI"/>
    <property type="match status" value="1"/>
</dbReference>
<keyword evidence="7" id="KW-1185">Reference proteome</keyword>